<name>A0A285L119_9NOCA</name>
<dbReference type="InterPro" id="IPR009003">
    <property type="entry name" value="Peptidase_S1_PA"/>
</dbReference>
<dbReference type="SUPFAM" id="SSF50494">
    <property type="entry name" value="Trypsin-like serine proteases"/>
    <property type="match status" value="1"/>
</dbReference>
<dbReference type="PROSITE" id="PS51318">
    <property type="entry name" value="TAT"/>
    <property type="match status" value="1"/>
</dbReference>
<dbReference type="AlphaFoldDB" id="A0A285L119"/>
<evidence type="ECO:0008006" key="4">
    <source>
        <dbReference type="Google" id="ProtNLM"/>
    </source>
</evidence>
<proteinExistence type="predicted"/>
<dbReference type="InterPro" id="IPR006311">
    <property type="entry name" value="TAT_signal"/>
</dbReference>
<evidence type="ECO:0000256" key="1">
    <source>
        <dbReference type="SAM" id="SignalP"/>
    </source>
</evidence>
<dbReference type="Proteomes" id="UP000219565">
    <property type="component" value="Unassembled WGS sequence"/>
</dbReference>
<dbReference type="EMBL" id="OBEG01000001">
    <property type="protein sequence ID" value="SNY78610.1"/>
    <property type="molecule type" value="Genomic_DNA"/>
</dbReference>
<evidence type="ECO:0000313" key="2">
    <source>
        <dbReference type="EMBL" id="SNY78610.1"/>
    </source>
</evidence>
<evidence type="ECO:0000313" key="3">
    <source>
        <dbReference type="Proteomes" id="UP000219565"/>
    </source>
</evidence>
<dbReference type="Gene3D" id="2.40.10.10">
    <property type="entry name" value="Trypsin-like serine proteases"/>
    <property type="match status" value="2"/>
</dbReference>
<sequence length="232" mass="23247">MSQLPKGRGVTRRHTVAVRGASAMAIAATAFLAPVTGTASAADPPVLGGGSGIVIANQAECTLTSIGHDRAGRLVGLTAGHCGAAGATVLAESDPNYGVVGRFAHTDRVLDYAVIEFDPERVTPVRQLGDMAITGLGAPARFPAVVCKKGRTTGTTCGVAWGGVGPAAETWTQLCVLEGDSGAPVVVGTTLVGMVNAYLGVGCFGPEVGTDIHAVAADLDARGLVGAGFWPI</sequence>
<protein>
    <recommendedName>
        <fullName evidence="4">Trypsin-like peptidase domain-containing protein</fullName>
    </recommendedName>
</protein>
<reference evidence="2 3" key="1">
    <citation type="submission" date="2017-09" db="EMBL/GenBank/DDBJ databases">
        <authorList>
            <person name="Ehlers B."/>
            <person name="Leendertz F.H."/>
        </authorList>
    </citation>
    <scope>NUCLEOTIDE SEQUENCE [LARGE SCALE GENOMIC DNA]</scope>
    <source>
        <strain evidence="2 3">DSM 45537</strain>
    </source>
</reference>
<feature type="signal peptide" evidence="1">
    <location>
        <begin position="1"/>
        <end position="41"/>
    </location>
</feature>
<keyword evidence="1" id="KW-0732">Signal</keyword>
<keyword evidence="3" id="KW-1185">Reference proteome</keyword>
<dbReference type="STRING" id="1379680.GCA_001612615_02219"/>
<dbReference type="InterPro" id="IPR043504">
    <property type="entry name" value="Peptidase_S1_PA_chymotrypsin"/>
</dbReference>
<accession>A0A285L119</accession>
<organism evidence="2 3">
    <name type="scientific">Nocardia amikacinitolerans</name>
    <dbReference type="NCBI Taxonomy" id="756689"/>
    <lineage>
        <taxon>Bacteria</taxon>
        <taxon>Bacillati</taxon>
        <taxon>Actinomycetota</taxon>
        <taxon>Actinomycetes</taxon>
        <taxon>Mycobacteriales</taxon>
        <taxon>Nocardiaceae</taxon>
        <taxon>Nocardia</taxon>
    </lineage>
</organism>
<gene>
    <name evidence="2" type="ORF">SAMN04244553_1338</name>
</gene>
<feature type="chain" id="PRO_5012990225" description="Trypsin-like peptidase domain-containing protein" evidence="1">
    <location>
        <begin position="42"/>
        <end position="232"/>
    </location>
</feature>